<evidence type="ECO:0000256" key="4">
    <source>
        <dbReference type="ARBA" id="ARBA00022729"/>
    </source>
</evidence>
<protein>
    <submittedName>
        <fullName evidence="12">Periplasmic fimbrial chaperone</fullName>
    </submittedName>
</protein>
<dbReference type="Proteomes" id="UP000044377">
    <property type="component" value="Unassembled WGS sequence"/>
</dbReference>
<evidence type="ECO:0000256" key="7">
    <source>
        <dbReference type="ARBA" id="ARBA00023319"/>
    </source>
</evidence>
<evidence type="ECO:0000313" key="13">
    <source>
        <dbReference type="Proteomes" id="UP000044377"/>
    </source>
</evidence>
<keyword evidence="6 8" id="KW-0143">Chaperone</keyword>
<dbReference type="SUPFAM" id="SSF49584">
    <property type="entry name" value="Periplasmic chaperone C-domain"/>
    <property type="match status" value="1"/>
</dbReference>
<organism evidence="12 13">
    <name type="scientific">Brenneria goodwinii</name>
    <dbReference type="NCBI Taxonomy" id="1109412"/>
    <lineage>
        <taxon>Bacteria</taxon>
        <taxon>Pseudomonadati</taxon>
        <taxon>Pseudomonadota</taxon>
        <taxon>Gammaproteobacteria</taxon>
        <taxon>Enterobacterales</taxon>
        <taxon>Pectobacteriaceae</taxon>
        <taxon>Brenneria</taxon>
    </lineage>
</organism>
<dbReference type="PROSITE" id="PS00635">
    <property type="entry name" value="PILI_CHAPERONE"/>
    <property type="match status" value="1"/>
</dbReference>
<evidence type="ECO:0000259" key="11">
    <source>
        <dbReference type="Pfam" id="PF02753"/>
    </source>
</evidence>
<dbReference type="InterPro" id="IPR013783">
    <property type="entry name" value="Ig-like_fold"/>
</dbReference>
<dbReference type="PRINTS" id="PR00969">
    <property type="entry name" value="CHAPERONPILI"/>
</dbReference>
<keyword evidence="7" id="KW-0393">Immunoglobulin domain</keyword>
<evidence type="ECO:0000259" key="10">
    <source>
        <dbReference type="Pfam" id="PF00345"/>
    </source>
</evidence>
<dbReference type="GO" id="GO:0071555">
    <property type="term" value="P:cell wall organization"/>
    <property type="evidence" value="ECO:0007669"/>
    <property type="project" value="InterPro"/>
</dbReference>
<comment type="similarity">
    <text evidence="2 8">Belongs to the periplasmic pilus chaperone family.</text>
</comment>
<feature type="domain" description="Pili assembly chaperone C-terminal" evidence="11">
    <location>
        <begin position="168"/>
        <end position="232"/>
    </location>
</feature>
<dbReference type="SUPFAM" id="SSF49354">
    <property type="entry name" value="PapD-like"/>
    <property type="match status" value="1"/>
</dbReference>
<reference evidence="13" key="1">
    <citation type="submission" date="2015-01" db="EMBL/GenBank/DDBJ databases">
        <authorList>
            <person name="Paterson Steve"/>
        </authorList>
    </citation>
    <scope>NUCLEOTIDE SEQUENCE [LARGE SCALE GENOMIC DNA]</scope>
    <source>
        <strain evidence="13">OBR1</strain>
    </source>
</reference>
<dbReference type="AlphaFoldDB" id="A0A0G4JPA6"/>
<comment type="subcellular location">
    <subcellularLocation>
        <location evidence="1 8">Periplasm</location>
    </subcellularLocation>
</comment>
<dbReference type="GO" id="GO:0030288">
    <property type="term" value="C:outer membrane-bounded periplasmic space"/>
    <property type="evidence" value="ECO:0007669"/>
    <property type="project" value="InterPro"/>
</dbReference>
<proteinExistence type="inferred from homology"/>
<evidence type="ECO:0000256" key="2">
    <source>
        <dbReference type="ARBA" id="ARBA00007399"/>
    </source>
</evidence>
<dbReference type="InterPro" id="IPR050643">
    <property type="entry name" value="Periplasmic_pilus_chap"/>
</dbReference>
<keyword evidence="5" id="KW-0574">Periplasm</keyword>
<dbReference type="PANTHER" id="PTHR30251:SF5">
    <property type="entry name" value="FIMBRIAL CHAPARONE PROTEIN"/>
    <property type="match status" value="1"/>
</dbReference>
<keyword evidence="13" id="KW-1185">Reference proteome</keyword>
<dbReference type="InterPro" id="IPR036316">
    <property type="entry name" value="Pili_assmbl_chap_C_dom_sf"/>
</dbReference>
<dbReference type="Pfam" id="PF00345">
    <property type="entry name" value="PapD_N"/>
    <property type="match status" value="1"/>
</dbReference>
<evidence type="ECO:0000256" key="5">
    <source>
        <dbReference type="ARBA" id="ARBA00022764"/>
    </source>
</evidence>
<evidence type="ECO:0000256" key="6">
    <source>
        <dbReference type="ARBA" id="ARBA00023186"/>
    </source>
</evidence>
<accession>A0A0G4JPA6</accession>
<evidence type="ECO:0000256" key="8">
    <source>
        <dbReference type="RuleBase" id="RU003918"/>
    </source>
</evidence>
<dbReference type="InterPro" id="IPR008962">
    <property type="entry name" value="PapD-like_sf"/>
</dbReference>
<feature type="signal peptide" evidence="9">
    <location>
        <begin position="1"/>
        <end position="26"/>
    </location>
</feature>
<dbReference type="InterPro" id="IPR001829">
    <property type="entry name" value="Pili_assmbl_chaperone_bac"/>
</dbReference>
<dbReference type="PANTHER" id="PTHR30251">
    <property type="entry name" value="PILUS ASSEMBLY CHAPERONE"/>
    <property type="match status" value="1"/>
</dbReference>
<dbReference type="STRING" id="1109412.BN1221_00154c"/>
<dbReference type="InterPro" id="IPR016147">
    <property type="entry name" value="Pili_assmbl_chaperone_N"/>
</dbReference>
<dbReference type="RefSeq" id="WP_048635684.1">
    <property type="nucleotide sequence ID" value="NZ_CGIG01000001.1"/>
</dbReference>
<dbReference type="InterPro" id="IPR018046">
    <property type="entry name" value="Pili_assmbl_chaperone_CS"/>
</dbReference>
<keyword evidence="3" id="KW-1029">Fimbrium biogenesis</keyword>
<gene>
    <name evidence="12" type="ORF">BN1221_00154c</name>
</gene>
<keyword evidence="4 9" id="KW-0732">Signal</keyword>
<dbReference type="Gene3D" id="2.60.40.10">
    <property type="entry name" value="Immunoglobulins"/>
    <property type="match status" value="2"/>
</dbReference>
<sequence>MNQRCYCLLPGLLLASSVLFLPASRAAINLDRTRVVFDGAEQSSTVTLINENRTNPFLAQSWLVDSNHNKVSAPLTVLPPLQRIEAGGRTLIRVVKSSGVDKLPQDRESLFYLNVREIPPKPEKENVLQIAVQSEIKVFYRPSTIKPGRNDIWQTQLKIKKAGKQFIVENPTPYFITVSNILKQSKEKSSNPVHLLAGKAFMSEPKSVMNVNVADSSVQEFYLYYVNDYGGHPELHFVCRQNTCAVAQKN</sequence>
<evidence type="ECO:0000313" key="12">
    <source>
        <dbReference type="EMBL" id="CPR13750.1"/>
    </source>
</evidence>
<feature type="domain" description="Pili assembly chaperone N-terminal" evidence="10">
    <location>
        <begin position="28"/>
        <end position="145"/>
    </location>
</feature>
<dbReference type="InterPro" id="IPR016148">
    <property type="entry name" value="Pili_assmbl_chaperone_C"/>
</dbReference>
<name>A0A0G4JPA6_9GAMM</name>
<dbReference type="OrthoDB" id="9131059at2"/>
<dbReference type="Pfam" id="PF02753">
    <property type="entry name" value="PapD_C"/>
    <property type="match status" value="1"/>
</dbReference>
<evidence type="ECO:0000256" key="1">
    <source>
        <dbReference type="ARBA" id="ARBA00004418"/>
    </source>
</evidence>
<evidence type="ECO:0000256" key="9">
    <source>
        <dbReference type="SAM" id="SignalP"/>
    </source>
</evidence>
<evidence type="ECO:0000256" key="3">
    <source>
        <dbReference type="ARBA" id="ARBA00022558"/>
    </source>
</evidence>
<dbReference type="FunFam" id="2.60.40.10:FF:000458">
    <property type="entry name" value="Molecular chaperone FimC"/>
    <property type="match status" value="1"/>
</dbReference>
<feature type="chain" id="PRO_5005194109" evidence="9">
    <location>
        <begin position="27"/>
        <end position="250"/>
    </location>
</feature>
<dbReference type="EMBL" id="CGIG01000001">
    <property type="protein sequence ID" value="CPR13750.1"/>
    <property type="molecule type" value="Genomic_DNA"/>
</dbReference>